<dbReference type="RefSeq" id="WP_146440193.1">
    <property type="nucleotide sequence ID" value="NZ_SJPL01000001.1"/>
</dbReference>
<dbReference type="InterPro" id="IPR036237">
    <property type="entry name" value="Xyl_isomerase-like_sf"/>
</dbReference>
<dbReference type="Pfam" id="PF01261">
    <property type="entry name" value="AP_endonuc_2"/>
    <property type="match status" value="1"/>
</dbReference>
<gene>
    <name evidence="2" type="primary">iolE_6</name>
    <name evidence="2" type="ORF">Pan14r_44710</name>
</gene>
<accession>A0A5C5YAK2</accession>
<feature type="domain" description="Xylose isomerase-like TIM barrel" evidence="1">
    <location>
        <begin position="73"/>
        <end position="311"/>
    </location>
</feature>
<proteinExistence type="predicted"/>
<dbReference type="OrthoDB" id="9798407at2"/>
<dbReference type="InterPro" id="IPR006311">
    <property type="entry name" value="TAT_signal"/>
</dbReference>
<organism evidence="2 3">
    <name type="scientific">Crateriforma conspicua</name>
    <dbReference type="NCBI Taxonomy" id="2527996"/>
    <lineage>
        <taxon>Bacteria</taxon>
        <taxon>Pseudomonadati</taxon>
        <taxon>Planctomycetota</taxon>
        <taxon>Planctomycetia</taxon>
        <taxon>Planctomycetales</taxon>
        <taxon>Planctomycetaceae</taxon>
        <taxon>Crateriforma</taxon>
    </lineage>
</organism>
<reference evidence="2 3" key="1">
    <citation type="submission" date="2019-02" db="EMBL/GenBank/DDBJ databases">
        <title>Deep-cultivation of Planctomycetes and their phenomic and genomic characterization uncovers novel biology.</title>
        <authorList>
            <person name="Wiegand S."/>
            <person name="Jogler M."/>
            <person name="Boedeker C."/>
            <person name="Pinto D."/>
            <person name="Vollmers J."/>
            <person name="Rivas-Marin E."/>
            <person name="Kohn T."/>
            <person name="Peeters S.H."/>
            <person name="Heuer A."/>
            <person name="Rast P."/>
            <person name="Oberbeckmann S."/>
            <person name="Bunk B."/>
            <person name="Jeske O."/>
            <person name="Meyerdierks A."/>
            <person name="Storesund J.E."/>
            <person name="Kallscheuer N."/>
            <person name="Luecker S."/>
            <person name="Lage O.M."/>
            <person name="Pohl T."/>
            <person name="Merkel B.J."/>
            <person name="Hornburger P."/>
            <person name="Mueller R.-W."/>
            <person name="Bruemmer F."/>
            <person name="Labrenz M."/>
            <person name="Spormann A.M."/>
            <person name="Op Den Camp H."/>
            <person name="Overmann J."/>
            <person name="Amann R."/>
            <person name="Jetten M.S.M."/>
            <person name="Mascher T."/>
            <person name="Medema M.H."/>
            <person name="Devos D.P."/>
            <person name="Kaster A.-K."/>
            <person name="Ovreas L."/>
            <person name="Rohde M."/>
            <person name="Galperin M.Y."/>
            <person name="Jogler C."/>
        </authorList>
    </citation>
    <scope>NUCLEOTIDE SEQUENCE [LARGE SCALE GENOMIC DNA]</scope>
    <source>
        <strain evidence="2 3">Pan14r</strain>
    </source>
</reference>
<dbReference type="PROSITE" id="PS51318">
    <property type="entry name" value="TAT"/>
    <property type="match status" value="1"/>
</dbReference>
<comment type="caution">
    <text evidence="2">The sequence shown here is derived from an EMBL/GenBank/DDBJ whole genome shotgun (WGS) entry which is preliminary data.</text>
</comment>
<dbReference type="Gene3D" id="3.20.20.150">
    <property type="entry name" value="Divalent-metal-dependent TIM barrel enzymes"/>
    <property type="match status" value="1"/>
</dbReference>
<name>A0A5C5YAK2_9PLAN</name>
<dbReference type="PANTHER" id="PTHR12110:SF41">
    <property type="entry name" value="INOSOSE DEHYDRATASE"/>
    <property type="match status" value="1"/>
</dbReference>
<protein>
    <submittedName>
        <fullName evidence="2">Inosose dehydratase</fullName>
        <ecNumber evidence="2">4.2.1.44</ecNumber>
    </submittedName>
</protein>
<evidence type="ECO:0000259" key="1">
    <source>
        <dbReference type="Pfam" id="PF01261"/>
    </source>
</evidence>
<dbReference type="GO" id="GO:0050114">
    <property type="term" value="F:myo-inosose-2 dehydratase activity"/>
    <property type="evidence" value="ECO:0007669"/>
    <property type="project" value="UniProtKB-EC"/>
</dbReference>
<evidence type="ECO:0000313" key="2">
    <source>
        <dbReference type="EMBL" id="TWT72154.1"/>
    </source>
</evidence>
<evidence type="ECO:0000313" key="3">
    <source>
        <dbReference type="Proteomes" id="UP000317238"/>
    </source>
</evidence>
<dbReference type="AlphaFoldDB" id="A0A5C5YAK2"/>
<keyword evidence="2" id="KW-0456">Lyase</keyword>
<sequence>MSKHPSHPVASRRSFLQNAGAAAALTAGLASPLRVWADQAAKSDGQPLPYLDRIGLQLYTLRNQMKDDPKATLQAVADAGYRQVELMNIDDDAIKLAAMARDLGLAVHSAFMNWQAVATPDQSGGPDVDRTIQLAETIGLRHIVFGYIGKNARDTLDKIRGIADRANAAGEKARSAGMRLCYHNHSFEFAKLDGKTTAFDVFVKKFDPQTVEFELDVFWAKIGGHDPEALMRQLAARISQVHLKDLKKGVGTIHDEGAVPKDAFQEVGDGVLDMPAIMKLAAKIGVDQCHVEQDQSPDPIASVKQSIGYLNERSA</sequence>
<keyword evidence="3" id="KW-1185">Reference proteome</keyword>
<dbReference type="NCBIfam" id="TIGR01409">
    <property type="entry name" value="TAT_signal_seq"/>
    <property type="match status" value="1"/>
</dbReference>
<dbReference type="InterPro" id="IPR019546">
    <property type="entry name" value="TAT_signal_bac_arc"/>
</dbReference>
<dbReference type="InterPro" id="IPR013022">
    <property type="entry name" value="Xyl_isomerase-like_TIM-brl"/>
</dbReference>
<dbReference type="SUPFAM" id="SSF51658">
    <property type="entry name" value="Xylose isomerase-like"/>
    <property type="match status" value="1"/>
</dbReference>
<dbReference type="EC" id="4.2.1.44" evidence="2"/>
<dbReference type="Proteomes" id="UP000317238">
    <property type="component" value="Unassembled WGS sequence"/>
</dbReference>
<dbReference type="EMBL" id="SJPL01000001">
    <property type="protein sequence ID" value="TWT72154.1"/>
    <property type="molecule type" value="Genomic_DNA"/>
</dbReference>
<dbReference type="PANTHER" id="PTHR12110">
    <property type="entry name" value="HYDROXYPYRUVATE ISOMERASE"/>
    <property type="match status" value="1"/>
</dbReference>
<dbReference type="InterPro" id="IPR050312">
    <property type="entry name" value="IolE/XylAMocC-like"/>
</dbReference>